<dbReference type="Gene3D" id="3.10.450.620">
    <property type="entry name" value="JHP933, nucleotidyltransferase-like core domain"/>
    <property type="match status" value="1"/>
</dbReference>
<proteinExistence type="predicted"/>
<reference evidence="1" key="1">
    <citation type="journal article" date="2014" name="Front. Microbiol.">
        <title>High frequency of phylogenetically diverse reductive dehalogenase-homologous genes in deep subseafloor sedimentary metagenomes.</title>
        <authorList>
            <person name="Kawai M."/>
            <person name="Futagami T."/>
            <person name="Toyoda A."/>
            <person name="Takaki Y."/>
            <person name="Nishi S."/>
            <person name="Hori S."/>
            <person name="Arai W."/>
            <person name="Tsubouchi T."/>
            <person name="Morono Y."/>
            <person name="Uchiyama I."/>
            <person name="Ito T."/>
            <person name="Fujiyama A."/>
            <person name="Inagaki F."/>
            <person name="Takami H."/>
        </authorList>
    </citation>
    <scope>NUCLEOTIDE SEQUENCE</scope>
    <source>
        <strain evidence="1">Expedition CK06-06</strain>
    </source>
</reference>
<dbReference type="Pfam" id="PF08843">
    <property type="entry name" value="AbiEii"/>
    <property type="match status" value="1"/>
</dbReference>
<evidence type="ECO:0008006" key="2">
    <source>
        <dbReference type="Google" id="ProtNLM"/>
    </source>
</evidence>
<sequence length="216" mass="25556">NLYSFQNLVLKLIMKVDDTFYLTGVTALGRHYLKHRYSDDLDLFVNRNNDFKQLTDIIISQLKKHFPGIEIALLSEDFARIFIHNKELRLKIEFVNDVLFHTGEIQSVNFFHKIDSWENILSNKICALSRDEAKDVADLIFLSMKYNFTWETMVNYARKKDTWVNEIEVSQLVYKFDMQRLTKINWIKEPEYDNMQKTCQIIAKDIIDGGENSLTI</sequence>
<comment type="caution">
    <text evidence="1">The sequence shown here is derived from an EMBL/GenBank/DDBJ whole genome shotgun (WGS) entry which is preliminary data.</text>
</comment>
<dbReference type="AlphaFoldDB" id="X1RP13"/>
<protein>
    <recommendedName>
        <fullName evidence="2">Nucleotidyl transferase AbiEii/AbiGii toxin family protein</fullName>
    </recommendedName>
</protein>
<feature type="non-terminal residue" evidence="1">
    <location>
        <position position="1"/>
    </location>
</feature>
<evidence type="ECO:0000313" key="1">
    <source>
        <dbReference type="EMBL" id="GAI68721.1"/>
    </source>
</evidence>
<dbReference type="InterPro" id="IPR014942">
    <property type="entry name" value="AbiEii"/>
</dbReference>
<name>X1RP13_9ZZZZ</name>
<organism evidence="1">
    <name type="scientific">marine sediment metagenome</name>
    <dbReference type="NCBI Taxonomy" id="412755"/>
    <lineage>
        <taxon>unclassified sequences</taxon>
        <taxon>metagenomes</taxon>
        <taxon>ecological metagenomes</taxon>
    </lineage>
</organism>
<accession>X1RP13</accession>
<dbReference type="EMBL" id="BARW01003577">
    <property type="protein sequence ID" value="GAI68721.1"/>
    <property type="molecule type" value="Genomic_DNA"/>
</dbReference>
<gene>
    <name evidence="1" type="ORF">S12H4_09014</name>
</gene>